<feature type="transmembrane region" description="Helical" evidence="7">
    <location>
        <begin position="76"/>
        <end position="98"/>
    </location>
</feature>
<evidence type="ECO:0000313" key="8">
    <source>
        <dbReference type="EMBL" id="OAB48901.1"/>
    </source>
</evidence>
<dbReference type="InterPro" id="IPR004776">
    <property type="entry name" value="Mem_transp_PIN-like"/>
</dbReference>
<evidence type="ECO:0000313" key="9">
    <source>
        <dbReference type="Proteomes" id="UP000076983"/>
    </source>
</evidence>
<dbReference type="EMBL" id="LVLH01000031">
    <property type="protein sequence ID" value="OAB48901.1"/>
    <property type="molecule type" value="Genomic_DNA"/>
</dbReference>
<dbReference type="Pfam" id="PF03547">
    <property type="entry name" value="Mem_trans"/>
    <property type="match status" value="2"/>
</dbReference>
<feature type="transmembrane region" description="Helical" evidence="7">
    <location>
        <begin position="46"/>
        <end position="64"/>
    </location>
</feature>
<feature type="transmembrane region" description="Helical" evidence="7">
    <location>
        <begin position="179"/>
        <end position="196"/>
    </location>
</feature>
<sequence length="401" mass="44051">MSIGSTIKTILTAQGLWGAVIATISFVAIGFFATRKGYFTKETNGRISKFIIVFILPFLCLWAFMEPAKTEHLKDLGWVIGASVVYYLVMGVISWLVVKYWPQLVSKNITAKANALYEQKLAAGQIEYTKAAHREYYLDIYKQKLITSQMMIMYGSLQFFAYPLVAATTGIIFNDFAPALLQIWCIPYMIGTFSHCKLMYSTDKEQKISVKSVAKSVFSPMMIILFVSLFLFLIQFAINPAVQKHLATNANAQKWLLNFWASAKGNLSALSGTVQKAVGVVSPLAWIVIGGSLAASKLKEAFKDVTVWITTARKLIVLPLVIFLITMGLVAGKLISASAGTLLVLLAATPPATVCMVYCVAYNHPHTAFTAQVSSLSTLLALVAMPLWLVISHVTFLAIAK</sequence>
<feature type="transmembrane region" description="Helical" evidence="7">
    <location>
        <begin position="341"/>
        <end position="361"/>
    </location>
</feature>
<keyword evidence="4 7" id="KW-0812">Transmembrane</keyword>
<dbReference type="Proteomes" id="UP000076983">
    <property type="component" value="Unassembled WGS sequence"/>
</dbReference>
<feature type="transmembrane region" description="Helical" evidence="7">
    <location>
        <begin position="217"/>
        <end position="238"/>
    </location>
</feature>
<dbReference type="OrthoDB" id="394527at2"/>
<reference evidence="8 9" key="1">
    <citation type="submission" date="2016-03" db="EMBL/GenBank/DDBJ databases">
        <title>Genome sequence of Mycoplasma gallinarum strain Mgn_IPT.</title>
        <authorList>
            <person name="Yacoub E."/>
            <person name="Sirand-Pugnet P."/>
            <person name="Barre A."/>
            <person name="Maurier F."/>
            <person name="Blanchard A."/>
            <person name="Ben Abdelmoumen B.M."/>
        </authorList>
    </citation>
    <scope>NUCLEOTIDE SEQUENCE [LARGE SCALE GENOMIC DNA]</scope>
    <source>
        <strain evidence="8 9">Mgn_IPT</strain>
    </source>
</reference>
<evidence type="ECO:0000256" key="6">
    <source>
        <dbReference type="ARBA" id="ARBA00023136"/>
    </source>
</evidence>
<keyword evidence="3" id="KW-1003">Cell membrane</keyword>
<keyword evidence="6 7" id="KW-0472">Membrane</keyword>
<accession>A0A168REL9</accession>
<name>A0A168REL9_9BACT</name>
<evidence type="ECO:0000256" key="2">
    <source>
        <dbReference type="ARBA" id="ARBA00022448"/>
    </source>
</evidence>
<organism evidence="8 9">
    <name type="scientific">Mycoplasmopsis gallinarum</name>
    <dbReference type="NCBI Taxonomy" id="29557"/>
    <lineage>
        <taxon>Bacteria</taxon>
        <taxon>Bacillati</taxon>
        <taxon>Mycoplasmatota</taxon>
        <taxon>Mycoplasmoidales</taxon>
        <taxon>Metamycoplasmataceae</taxon>
        <taxon>Mycoplasmopsis</taxon>
    </lineage>
</organism>
<keyword evidence="9" id="KW-1185">Reference proteome</keyword>
<dbReference type="STRING" id="29557.MGALLINA_03410"/>
<feature type="transmembrane region" description="Helical" evidence="7">
    <location>
        <begin position="277"/>
        <end position="295"/>
    </location>
</feature>
<dbReference type="PATRIC" id="fig|29557.3.peg.329"/>
<evidence type="ECO:0000256" key="7">
    <source>
        <dbReference type="SAM" id="Phobius"/>
    </source>
</evidence>
<evidence type="ECO:0000256" key="1">
    <source>
        <dbReference type="ARBA" id="ARBA00004141"/>
    </source>
</evidence>
<feature type="transmembrane region" description="Helical" evidence="7">
    <location>
        <begin position="151"/>
        <end position="173"/>
    </location>
</feature>
<evidence type="ECO:0000256" key="3">
    <source>
        <dbReference type="ARBA" id="ARBA00022475"/>
    </source>
</evidence>
<comment type="subcellular location">
    <subcellularLocation>
        <location evidence="1">Membrane</location>
        <topology evidence="1">Multi-pass membrane protein</topology>
    </subcellularLocation>
</comment>
<evidence type="ECO:0000256" key="4">
    <source>
        <dbReference type="ARBA" id="ARBA00022692"/>
    </source>
</evidence>
<comment type="caution">
    <text evidence="8">The sequence shown here is derived from an EMBL/GenBank/DDBJ whole genome shotgun (WGS) entry which is preliminary data.</text>
</comment>
<keyword evidence="2" id="KW-0813">Transport</keyword>
<dbReference type="GO" id="GO:0016020">
    <property type="term" value="C:membrane"/>
    <property type="evidence" value="ECO:0007669"/>
    <property type="project" value="UniProtKB-SubCell"/>
</dbReference>
<feature type="transmembrane region" description="Helical" evidence="7">
    <location>
        <begin position="373"/>
        <end position="400"/>
    </location>
</feature>
<protein>
    <submittedName>
        <fullName evidence="8">Permease</fullName>
    </submittedName>
</protein>
<keyword evidence="5 7" id="KW-1133">Transmembrane helix</keyword>
<dbReference type="PANTHER" id="PTHR36838:SF3">
    <property type="entry name" value="TRANSPORTER AUXIN EFFLUX CARRIER EC FAMILY"/>
    <property type="match status" value="1"/>
</dbReference>
<dbReference type="PANTHER" id="PTHR36838">
    <property type="entry name" value="AUXIN EFFLUX CARRIER FAMILY PROTEIN"/>
    <property type="match status" value="1"/>
</dbReference>
<feature type="transmembrane region" description="Helical" evidence="7">
    <location>
        <begin position="315"/>
        <end position="335"/>
    </location>
</feature>
<dbReference type="AlphaFoldDB" id="A0A168REL9"/>
<evidence type="ECO:0000256" key="5">
    <source>
        <dbReference type="ARBA" id="ARBA00022989"/>
    </source>
</evidence>
<feature type="transmembrane region" description="Helical" evidence="7">
    <location>
        <begin position="15"/>
        <end position="34"/>
    </location>
</feature>
<dbReference type="GO" id="GO:0055085">
    <property type="term" value="P:transmembrane transport"/>
    <property type="evidence" value="ECO:0007669"/>
    <property type="project" value="InterPro"/>
</dbReference>
<proteinExistence type="predicted"/>
<dbReference type="RefSeq" id="WP_082836741.1">
    <property type="nucleotide sequence ID" value="NZ_LVLH01000031.1"/>
</dbReference>
<gene>
    <name evidence="8" type="ORF">MGALLINA_03410</name>
</gene>